<dbReference type="Proteomes" id="UP001240157">
    <property type="component" value="Unassembled WGS sequence"/>
</dbReference>
<comment type="caution">
    <text evidence="2">The sequence shown here is derived from an EMBL/GenBank/DDBJ whole genome shotgun (WGS) entry which is preliminary data.</text>
</comment>
<organism evidence="2 3">
    <name type="scientific">Staphylococcus chromogenes</name>
    <name type="common">Staphylococcus hyicus subsp. chromogenes</name>
    <dbReference type="NCBI Taxonomy" id="46126"/>
    <lineage>
        <taxon>Bacteria</taxon>
        <taxon>Bacillati</taxon>
        <taxon>Bacillota</taxon>
        <taxon>Bacilli</taxon>
        <taxon>Bacillales</taxon>
        <taxon>Staphylococcaceae</taxon>
        <taxon>Staphylococcus</taxon>
    </lineage>
</organism>
<evidence type="ECO:0000313" key="3">
    <source>
        <dbReference type="Proteomes" id="UP001240157"/>
    </source>
</evidence>
<evidence type="ECO:0000313" key="2">
    <source>
        <dbReference type="EMBL" id="MDQ7175842.1"/>
    </source>
</evidence>
<keyword evidence="1" id="KW-1133">Transmembrane helix</keyword>
<reference evidence="2 3" key="1">
    <citation type="submission" date="2023-08" db="EMBL/GenBank/DDBJ databases">
        <title>Whole genome sequencing of Staphylococcus chromogenes NNSch 2386.</title>
        <authorList>
            <person name="Kropotov V.S."/>
            <person name="Boriskina E.V."/>
            <person name="Gordinskaya N.A."/>
            <person name="Shkurkina I.S."/>
            <person name="Kryazhev D.V."/>
            <person name="Alekseeva A.E."/>
            <person name="Makhova M.A."/>
        </authorList>
    </citation>
    <scope>NUCLEOTIDE SEQUENCE [LARGE SCALE GENOMIC DNA]</scope>
    <source>
        <strain evidence="2 3">NNSch 2386</strain>
    </source>
</reference>
<feature type="non-terminal residue" evidence="2">
    <location>
        <position position="1"/>
    </location>
</feature>
<gene>
    <name evidence="2" type="ORF">RCF65_07540</name>
</gene>
<keyword evidence="1" id="KW-0812">Transmembrane</keyword>
<name>A0ABD5AWY9_STACR</name>
<accession>A0ABD5AWY9</accession>
<dbReference type="AlphaFoldDB" id="A0ABD5AWY9"/>
<feature type="transmembrane region" description="Helical" evidence="1">
    <location>
        <begin position="12"/>
        <end position="31"/>
    </location>
</feature>
<protein>
    <submittedName>
        <fullName evidence="2">Gamma-aminobutyrate permease</fullName>
    </submittedName>
</protein>
<proteinExistence type="predicted"/>
<evidence type="ECO:0000256" key="1">
    <source>
        <dbReference type="SAM" id="Phobius"/>
    </source>
</evidence>
<keyword evidence="1" id="KW-0472">Membrane</keyword>
<dbReference type="EMBL" id="JAVGJF010000044">
    <property type="protein sequence ID" value="MDQ7175842.1"/>
    <property type="molecule type" value="Genomic_DNA"/>
</dbReference>
<sequence length="54" mass="6239">DAILTLDIPKLAQSFLPIILLISVYFGHKLIHKTKVIPLDQIDLSEHEMYTQHK</sequence>